<reference evidence="4" key="1">
    <citation type="submission" date="2018-01" db="EMBL/GenBank/DDBJ databases">
        <title>Genome sequnecing of Lactobacillus formosensis KACC 18721.</title>
        <authorList>
            <person name="Kim S.-J."/>
            <person name="Heo J."/>
        </authorList>
    </citation>
    <scope>NUCLEOTIDE SEQUENCE</scope>
    <source>
        <strain evidence="4">KACC 18721</strain>
    </source>
</reference>
<dbReference type="EMBL" id="PPWZ01000011">
    <property type="protein sequence ID" value="POH37680.1"/>
    <property type="molecule type" value="Genomic_DNA"/>
</dbReference>
<dbReference type="AlphaFoldDB" id="A0A2P4R8X4"/>
<dbReference type="Pfam" id="PF03780">
    <property type="entry name" value="Asp23"/>
    <property type="match status" value="1"/>
</dbReference>
<dbReference type="InterPro" id="IPR005531">
    <property type="entry name" value="Asp23"/>
</dbReference>
<name>A0A2P4R8X4_9LACO</name>
<proteinExistence type="inferred from homology"/>
<evidence type="ECO:0000256" key="1">
    <source>
        <dbReference type="ARBA" id="ARBA00005721"/>
    </source>
</evidence>
<evidence type="ECO:0000256" key="2">
    <source>
        <dbReference type="ARBA" id="ARBA00039575"/>
    </source>
</evidence>
<accession>A0A2P4R8X4</accession>
<dbReference type="PANTHER" id="PTHR34297">
    <property type="entry name" value="HYPOTHETICAL CYTOSOLIC PROTEIN-RELATED"/>
    <property type="match status" value="1"/>
</dbReference>
<dbReference type="PANTHER" id="PTHR34297:SF3">
    <property type="entry name" value="ALKALINE SHOCK PROTEIN 23"/>
    <property type="match status" value="1"/>
</dbReference>
<sequence>MTTQEINNQNSSIQHVVPKGELTFDDKVIQKIVGYAIENVTGLLGANGGFVANIKNKIINSDNAADGIGVEVGKEQVAVDLNVVMEYGYNAHDIYKQLTEVITKKVYETTSLTLVELNVEVVDIQSQKEFEASQTTLQDRLTDAGNTLKEKTSDSVETVKKTADKISDDSDRVK</sequence>
<feature type="region of interest" description="Disordered" evidence="3">
    <location>
        <begin position="148"/>
        <end position="174"/>
    </location>
</feature>
<evidence type="ECO:0000256" key="3">
    <source>
        <dbReference type="SAM" id="MobiDB-lite"/>
    </source>
</evidence>
<comment type="caution">
    <text evidence="4">The sequence shown here is derived from an EMBL/GenBank/DDBJ whole genome shotgun (WGS) entry which is preliminary data.</text>
</comment>
<comment type="similarity">
    <text evidence="1">Belongs to the asp23 family.</text>
</comment>
<protein>
    <recommendedName>
        <fullName evidence="2">Stress response regulator gls24 homolog</fullName>
    </recommendedName>
</protein>
<organism evidence="4">
    <name type="scientific">Companilactobacillus formosensis</name>
    <dbReference type="NCBI Taxonomy" id="1617889"/>
    <lineage>
        <taxon>Bacteria</taxon>
        <taxon>Bacillati</taxon>
        <taxon>Bacillota</taxon>
        <taxon>Bacilli</taxon>
        <taxon>Lactobacillales</taxon>
        <taxon>Lactobacillaceae</taxon>
        <taxon>Companilactobacillus</taxon>
    </lineage>
</organism>
<evidence type="ECO:0000313" key="4">
    <source>
        <dbReference type="EMBL" id="POH37680.1"/>
    </source>
</evidence>
<gene>
    <name evidence="4" type="ORF">C2R26_01845</name>
</gene>